<evidence type="ECO:0000259" key="10">
    <source>
        <dbReference type="Pfam" id="PF16417"/>
    </source>
</evidence>
<dbReference type="InterPro" id="IPR038535">
    <property type="entry name" value="CNOT1_TTP_bind_sf"/>
</dbReference>
<dbReference type="eggNOG" id="KOG1831">
    <property type="taxonomic scope" value="Eukaryota"/>
</dbReference>
<dbReference type="GO" id="GO:0000932">
    <property type="term" value="C:P-body"/>
    <property type="evidence" value="ECO:0007669"/>
    <property type="project" value="TreeGrafter"/>
</dbReference>
<dbReference type="Gene3D" id="1.25.40.790">
    <property type="match status" value="1"/>
</dbReference>
<protein>
    <recommendedName>
        <fullName evidence="14">CCR4-Not complex component Not1 C-terminal domain-containing protein</fullName>
    </recommendedName>
</protein>
<dbReference type="GO" id="GO:0060090">
    <property type="term" value="F:molecular adaptor activity"/>
    <property type="evidence" value="ECO:0007669"/>
    <property type="project" value="TreeGrafter"/>
</dbReference>
<dbReference type="PANTHER" id="PTHR13162">
    <property type="entry name" value="CCR4-NOT TRANSCRIPTION COMPLEX"/>
    <property type="match status" value="1"/>
</dbReference>
<evidence type="ECO:0000259" key="9">
    <source>
        <dbReference type="Pfam" id="PF16415"/>
    </source>
</evidence>
<feature type="domain" description="CCR4-NOT transcription complex subunit 1" evidence="8">
    <location>
        <begin position="1268"/>
        <end position="1408"/>
    </location>
</feature>
<feature type="domain" description="CCR4-NOT transcription complex subunit 1 HEAT repeat" evidence="11">
    <location>
        <begin position="494"/>
        <end position="639"/>
    </location>
</feature>
<dbReference type="Pfam" id="PF16415">
    <property type="entry name" value="CNOT1_CAF1_bind"/>
    <property type="match status" value="1"/>
</dbReference>
<dbReference type="Gene3D" id="1.25.40.840">
    <property type="entry name" value="CCR4-NOT transcription complex subunit 1 TTP binding domain"/>
    <property type="match status" value="1"/>
</dbReference>
<evidence type="ECO:0000313" key="12">
    <source>
        <dbReference type="EnsemblPlants" id="ORGLA03G0001000.1"/>
    </source>
</evidence>
<comment type="subcellular location">
    <subcellularLocation>
        <location evidence="1">Nucleus</location>
    </subcellularLocation>
</comment>
<dbReference type="Proteomes" id="UP000007306">
    <property type="component" value="Chromosome 3"/>
</dbReference>
<dbReference type="InterPro" id="IPR032191">
    <property type="entry name" value="CNOT1_CAF1_bind"/>
</dbReference>
<evidence type="ECO:0000259" key="7">
    <source>
        <dbReference type="Pfam" id="PF04054"/>
    </source>
</evidence>
<dbReference type="Gramene" id="ORGLA03G0001000.1">
    <property type="protein sequence ID" value="ORGLA03G0001000.1"/>
    <property type="gene ID" value="ORGLA03G0001000"/>
</dbReference>
<evidence type="ECO:0000256" key="4">
    <source>
        <dbReference type="ARBA" id="ARBA00023163"/>
    </source>
</evidence>
<dbReference type="Pfam" id="PF16417">
    <property type="entry name" value="CNOT1_TTP_bind"/>
    <property type="match status" value="1"/>
</dbReference>
<dbReference type="InterPro" id="IPR007196">
    <property type="entry name" value="CCR4-Not_Not1_C"/>
</dbReference>
<keyword evidence="5" id="KW-0539">Nucleus</keyword>
<gene>
    <name evidence="12" type="primary">LOC127765359</name>
</gene>
<reference evidence="12 13" key="2">
    <citation type="submission" date="2018-04" db="EMBL/GenBank/DDBJ databases">
        <title>OglaRS2 (Oryza glaberrima Reference Sequence Version 2).</title>
        <authorList>
            <person name="Zhang J."/>
            <person name="Kudrna D."/>
            <person name="Lee S."/>
            <person name="Talag J."/>
            <person name="Rajasekar S."/>
            <person name="Wing R.A."/>
        </authorList>
    </citation>
    <scope>NUCLEOTIDE SEQUENCE [LARGE SCALE GENOMIC DNA]</scope>
    <source>
        <strain evidence="12 13">cv. IRGC 96717</strain>
    </source>
</reference>
<dbReference type="Gene3D" id="1.25.40.180">
    <property type="match status" value="1"/>
</dbReference>
<evidence type="ECO:0000256" key="3">
    <source>
        <dbReference type="ARBA" id="ARBA00023015"/>
    </source>
</evidence>
<dbReference type="FunFam" id="1.25.40.180:FF:000012">
    <property type="entry name" value="Ccr4-Not transcription complex subunit"/>
    <property type="match status" value="1"/>
</dbReference>
<dbReference type="EnsemblPlants" id="ORGLA03G0001000.1">
    <property type="protein sequence ID" value="ORGLA03G0001000.1"/>
    <property type="gene ID" value="ORGLA03G0001000"/>
</dbReference>
<sequence length="2078" mass="233291">DDGQSWTLKPTTTLIMGRRDYLLSYYNRVQPYNLITTLHHSLLTTLLIIVSNPKTYYYKYKLVDSGLDGCILLLQVCLDQVLLKPHQLDKSKHDLLSAVFRYCMDKTYFTTCFCEALGRMPATHGDGFLKTLSNVLELSPAERVGIGLALSDSEDSGLKLKGQQFSIAQIEGLCSNLLQSPSNDQIHDIVIFLHQTDGLSKHMDTFNTIISLFKTKETPFFAPTPFNKCDIQSRHLDMCFGSMDYDSELLLSEIEKEITMADIVTELGYGCTVDTTHCKEILSIFEPLDDVAVSKLVGAVIGTHNVLVEAHNTYAMFVSAISNMNDSPQLTTWNTDVLVDSINELAPSTNWVHVMENLDHEGFNVPDEAAFCLLMSIYAHACKEPFPLHAVCGSLWTNTEGQISFLKHAVSVPTDTFTFSHCSRKLAFPDLACPIQDNHAWFCLDLVVVLCQLAEVGHTVSVQSMLEYPLQHCPELLIVGLGHVNTAYNLLQYEVQSRVFPAILKDATKSNVVNYLWQINPSLTLRGFVDAHSDPDCLLRIVDVCRDLKILSAVLDSTPYAFSIKLAVAASRIDHSHLEKWLTAKLRVCKDDFLQDCVSFLKETMSNASCALEGTIQESQAVVMNIYREYCPHFIKILQYQSGHLLSNQKLDELRKSYISYELRNHDSVVRGIPTSDNVEMEADAYFHQMFSGQISIAAIVQMLSRFKNSPEKREQLIFKCMISNMFEEYKFLPKYPDKQLKLSALLFGSLIKHRLVTHLELGIALHAVLDALHKSVDSKMFMFGTTALEQFMDRLIEWPDYCNHILQISHLCGAHTEMVSAIERALARISSSQNELSVNISVSSEQHVTGLAPIEPIEASDQPSSLPSPHQLSSVPSTMHATVFSHPQSSCSGLPRQPSNSTGFGTPLNIGTLVAAAEQRYTSIESPPSEVQDKIMFMINNISISNMEAKAKECIEVLPECYYPWFAQSMVMKRASIEPNFHDLYLKFFVKVNSRFLNKEVLKATYENCKILLRSDLIKSSSEERSLLKNLGSWLGKFTIGRNQALLAKEIDPKVLIVEAYEKGLMIAVIPFTSKILEPCRSSIAYRPPNPWTMGILSLLAEIYNLPNLKMNLKFEIEVLFKNLDVDLKDVNPTSLLKDRVCEVEGNPDFSNKDVAASQTQISSGISRSTNHVELQSVISSTSHAVSLPNYATPHLPSNSMVEDDNVAFMIPKHVSSHTLTQVSPSETALASQSPFSLTQLVKLIPHDEIRCKISSKLGSLGRQLQYSKIMDTALDKAIKEILCPVVEKSVGTAIQNTKKLILKDYALESDNNTIKSSVHSIARTIAGNLAYANCKEPLCVALTDHLQSQIQTLTSNNKTIKQLIDVLINDNLDLGCRIIKSVAMCKAIEMIDEEITESFPLQKKQREAAGSAYCDAFTHAQGRFAHEPEALRPKHEHLSVAQQVYEDYVHVWQSHSQHVDASCFGQSGKATCSSNFIVPRAYSPNSASATSSDCTAAQTAPFIYKLTELLSEELIAEPSSVCPAQVGLCDSSALHGGPSGVTSTFPPENNFHVERLFNDWCHTCDHPSSADVAYGRFVMHLQQIGVLMGDDITERFFHIFTELAVKHSLVPNQIVATGGVSQKSSQQLKISYFPIDSFSKLVAMVLKYSSAETGPNKCSLLPKILLVAVRIIQRDSEEKKASFNPRPYFRLFISLLYDLISSDLHSDGANFQVLIAFANAFHALQPLRIPSWSFAWLELVSHRTFMPNLLMCDSRKGWPFFQRLILDLFKFMEPYLRNVELGEPMCLMYKGTMRVLLILLHDFPEFLCNYHFSFCDMIPSSCIQMRNVILDAHPQDMRVVDPASPNLKIDLLPEISMAPQIMSDVEGALKSKLMKTEVDEYFKKSEGSLFLSDLKQKLLLPQNETSVAGTRYNVPLINSLVLYVGIQGLQQQQTESSASGPAIHTAHMDIFRTLMADLDTEGRYLVLNAIANQLRYPNIHTHCFYFIILHLFSEATQEIIQDQIMRVILERLVVRRPHPWGLQMTLVELIKNPRYKLWSRPFIRCGPQIDKVLIEFVDMLDDPRLTSLYSSFRSIN</sequence>
<feature type="region of interest" description="Disordered" evidence="6">
    <location>
        <begin position="858"/>
        <end position="878"/>
    </location>
</feature>
<proteinExistence type="predicted"/>
<dbReference type="GO" id="GO:0030015">
    <property type="term" value="C:CCR4-NOT core complex"/>
    <property type="evidence" value="ECO:0007669"/>
    <property type="project" value="InterPro"/>
</dbReference>
<keyword evidence="2" id="KW-0678">Repressor</keyword>
<evidence type="ECO:0000259" key="11">
    <source>
        <dbReference type="Pfam" id="PF16418"/>
    </source>
</evidence>
<feature type="domain" description="CCR4-Not complex component Not1 C-terminal" evidence="7">
    <location>
        <begin position="1707"/>
        <end position="2055"/>
    </location>
</feature>
<dbReference type="Pfam" id="PF04054">
    <property type="entry name" value="Not1"/>
    <property type="match status" value="1"/>
</dbReference>
<dbReference type="HOGENOM" id="CLU_000286_3_0_1"/>
<feature type="compositionally biased region" description="Low complexity" evidence="6">
    <location>
        <begin position="861"/>
        <end position="878"/>
    </location>
</feature>
<dbReference type="FunFam" id="1.25.40.790:FF:000002">
    <property type="entry name" value="Transcription regulator"/>
    <property type="match status" value="1"/>
</dbReference>
<dbReference type="FunFam" id="1.25.40.840:FF:000003">
    <property type="entry name" value="Transcription regulator"/>
    <property type="match status" value="1"/>
</dbReference>
<evidence type="ECO:0008006" key="14">
    <source>
        <dbReference type="Google" id="ProtNLM"/>
    </source>
</evidence>
<dbReference type="GO" id="GO:0017148">
    <property type="term" value="P:negative regulation of translation"/>
    <property type="evidence" value="ECO:0007669"/>
    <property type="project" value="InterPro"/>
</dbReference>
<dbReference type="InterPro" id="IPR040398">
    <property type="entry name" value="Not1"/>
</dbReference>
<evidence type="ECO:0000256" key="5">
    <source>
        <dbReference type="ARBA" id="ARBA00023242"/>
    </source>
</evidence>
<reference evidence="12" key="1">
    <citation type="submission" date="2015-06" db="UniProtKB">
        <authorList>
            <consortium name="EnsemblPlants"/>
        </authorList>
    </citation>
    <scope>IDENTIFICATION</scope>
</reference>
<dbReference type="PANTHER" id="PTHR13162:SF8">
    <property type="entry name" value="CCR4-NOT TRANSCRIPTION COMPLEX SUBUNIT 1"/>
    <property type="match status" value="1"/>
</dbReference>
<feature type="domain" description="CCR4-NOT transcription complex subunit 1 CAF1-binding" evidence="9">
    <location>
        <begin position="925"/>
        <end position="1142"/>
    </location>
</feature>
<evidence type="ECO:0000256" key="1">
    <source>
        <dbReference type="ARBA" id="ARBA00004123"/>
    </source>
</evidence>
<keyword evidence="13" id="KW-1185">Reference proteome</keyword>
<evidence type="ECO:0000256" key="6">
    <source>
        <dbReference type="SAM" id="MobiDB-lite"/>
    </source>
</evidence>
<dbReference type="Pfam" id="PF16418">
    <property type="entry name" value="CNOT1_HEAT"/>
    <property type="match status" value="1"/>
</dbReference>
<evidence type="ECO:0000313" key="13">
    <source>
        <dbReference type="Proteomes" id="UP000007306"/>
    </source>
</evidence>
<accession>I1P6L4</accession>
<dbReference type="GO" id="GO:0005634">
    <property type="term" value="C:nucleus"/>
    <property type="evidence" value="ECO:0007669"/>
    <property type="project" value="UniProtKB-SubCell"/>
</dbReference>
<name>I1P6L4_ORYGL</name>
<organism evidence="12 13">
    <name type="scientific">Oryza glaberrima</name>
    <name type="common">African rice</name>
    <dbReference type="NCBI Taxonomy" id="4538"/>
    <lineage>
        <taxon>Eukaryota</taxon>
        <taxon>Viridiplantae</taxon>
        <taxon>Streptophyta</taxon>
        <taxon>Embryophyta</taxon>
        <taxon>Tracheophyta</taxon>
        <taxon>Spermatophyta</taxon>
        <taxon>Magnoliopsida</taxon>
        <taxon>Liliopsida</taxon>
        <taxon>Poales</taxon>
        <taxon>Poaceae</taxon>
        <taxon>BOP clade</taxon>
        <taxon>Oryzoideae</taxon>
        <taxon>Oryzeae</taxon>
        <taxon>Oryzinae</taxon>
        <taxon>Oryza</taxon>
    </lineage>
</organism>
<dbReference type="STRING" id="4538.I1P6L4"/>
<feature type="domain" description="CCR4-NOT transcription complex subunit 1 TTP binding" evidence="10">
    <location>
        <begin position="675"/>
        <end position="833"/>
    </location>
</feature>
<dbReference type="Pfam" id="PF12842">
    <property type="entry name" value="DUF3819"/>
    <property type="match status" value="1"/>
</dbReference>
<dbReference type="OMA" id="VECHYQL"/>
<dbReference type="FunFam" id="1.25.40.800:FF:000001">
    <property type="entry name" value="CCR4-NOT transcription complex subunit 1"/>
    <property type="match status" value="1"/>
</dbReference>
<keyword evidence="4" id="KW-0804">Transcription</keyword>
<dbReference type="InterPro" id="IPR032193">
    <property type="entry name" value="CNOT1_TTP_bind"/>
</dbReference>
<evidence type="ECO:0000259" key="8">
    <source>
        <dbReference type="Pfam" id="PF12842"/>
    </source>
</evidence>
<keyword evidence="3" id="KW-0805">Transcription regulation</keyword>
<dbReference type="Gene3D" id="1.25.40.800">
    <property type="match status" value="1"/>
</dbReference>
<evidence type="ECO:0000256" key="2">
    <source>
        <dbReference type="ARBA" id="ARBA00022491"/>
    </source>
</evidence>
<dbReference type="InterPro" id="IPR024557">
    <property type="entry name" value="CNOT1_dom_4"/>
</dbReference>
<dbReference type="InterPro" id="IPR032194">
    <property type="entry name" value="CNOT1_HEAT"/>
</dbReference>
<dbReference type="GO" id="GO:0000289">
    <property type="term" value="P:nuclear-transcribed mRNA poly(A) tail shortening"/>
    <property type="evidence" value="ECO:0007669"/>
    <property type="project" value="UniProtKB-ARBA"/>
</dbReference>